<feature type="domain" description="Protein kinase" evidence="5">
    <location>
        <begin position="259"/>
        <end position="522"/>
    </location>
</feature>
<dbReference type="AlphaFoldDB" id="A0A8S1S9K5"/>
<dbReference type="InterPro" id="IPR051685">
    <property type="entry name" value="Ycf3/AcsC/BcsC/TPR_MFPF"/>
</dbReference>
<feature type="compositionally biased region" description="Polar residues" evidence="4">
    <location>
        <begin position="1"/>
        <end position="10"/>
    </location>
</feature>
<dbReference type="PROSITE" id="PS50005">
    <property type="entry name" value="TPR"/>
    <property type="match status" value="8"/>
</dbReference>
<protein>
    <recommendedName>
        <fullName evidence="5">Protein kinase domain-containing protein</fullName>
    </recommendedName>
</protein>
<dbReference type="GO" id="GO:0004672">
    <property type="term" value="F:protein kinase activity"/>
    <property type="evidence" value="ECO:0007669"/>
    <property type="project" value="InterPro"/>
</dbReference>
<evidence type="ECO:0000256" key="1">
    <source>
        <dbReference type="ARBA" id="ARBA00022737"/>
    </source>
</evidence>
<dbReference type="InterPro" id="IPR019734">
    <property type="entry name" value="TPR_rpt"/>
</dbReference>
<feature type="repeat" description="TPR" evidence="3">
    <location>
        <begin position="744"/>
        <end position="777"/>
    </location>
</feature>
<feature type="domain" description="Protein kinase" evidence="5">
    <location>
        <begin position="1"/>
        <end position="251"/>
    </location>
</feature>
<reference evidence="6" key="1">
    <citation type="submission" date="2021-01" db="EMBL/GenBank/DDBJ databases">
        <authorList>
            <consortium name="Genoscope - CEA"/>
            <person name="William W."/>
        </authorList>
    </citation>
    <scope>NUCLEOTIDE SEQUENCE</scope>
</reference>
<evidence type="ECO:0000256" key="4">
    <source>
        <dbReference type="SAM" id="MobiDB-lite"/>
    </source>
</evidence>
<dbReference type="PROSITE" id="PS50011">
    <property type="entry name" value="PROTEIN_KINASE_DOM"/>
    <property type="match status" value="2"/>
</dbReference>
<comment type="caution">
    <text evidence="6">The sequence shown here is derived from an EMBL/GenBank/DDBJ whole genome shotgun (WGS) entry which is preliminary data.</text>
</comment>
<dbReference type="PANTHER" id="PTHR44943">
    <property type="entry name" value="CELLULOSE SYNTHASE OPERON PROTEIN C"/>
    <property type="match status" value="1"/>
</dbReference>
<dbReference type="Pfam" id="PF14559">
    <property type="entry name" value="TPR_19"/>
    <property type="match status" value="1"/>
</dbReference>
<dbReference type="PANTHER" id="PTHR44943:SF4">
    <property type="entry name" value="TPR REPEAT-CONTAINING PROTEIN MJ0798"/>
    <property type="match status" value="1"/>
</dbReference>
<dbReference type="Pfam" id="PF07714">
    <property type="entry name" value="PK_Tyr_Ser-Thr"/>
    <property type="match status" value="1"/>
</dbReference>
<dbReference type="OrthoDB" id="1658288at2759"/>
<feature type="repeat" description="TPR" evidence="3">
    <location>
        <begin position="576"/>
        <end position="609"/>
    </location>
</feature>
<dbReference type="SMART" id="SM00028">
    <property type="entry name" value="TPR"/>
    <property type="match status" value="11"/>
</dbReference>
<gene>
    <name evidence="6" type="ORF">PPENT_87.1.T0040562</name>
</gene>
<evidence type="ECO:0000313" key="6">
    <source>
        <dbReference type="EMBL" id="CAD8136060.1"/>
    </source>
</evidence>
<dbReference type="Pfam" id="PF13181">
    <property type="entry name" value="TPR_8"/>
    <property type="match status" value="2"/>
</dbReference>
<sequence>MITSDQQQEVNQREKEKQFENNKIEKQTNNNEQSLTMLRNIQIILNKDHHHLNVARILSWELDNQSSIEVQYETNGNSLEVFLQKRRSPLQENQIINIFSQILQGYHHLKKLNIIHNNLKVDNIFIKQIHRENTFIVKISNYIQTIISDLPEISISQNAENNKDISQCNEKSEIYSLGIILQQLCYGTRFQNKQELTNQSIKQIENSQIQSQEKLQSENLLQLIQKMIIDDNLKRISWNELITNQDLQPTYLILQQRYFIDLNLIKNEEYFCTFDLQNENLNLLTKRIETNINQNEIEDIRLMKSKGKFENIIEYIEIIEEYPFTYLIMEYWDQKLYEYANDRQFQFTQAELLKFLQEIMKAYLEVQALNFVQVKLNPQNIVTKWNDNYQITFKIFLTGQLKLFTFGNKSPIDMFHFDAPEMILGSTLHQQSYIFSIGAILHYITYGKYVYPSELQNVQELKEFLNNFNQEGFLCLKPFKYFNDLYLQLIDEMLIYSVQSRIEWESLTKKVILILQKSHIIYGQIKQVQMNKEEKEHFHKITMILKKPLKNNDKLKYYDELLDLNPYNQSLYYKKGTQKLFLGYLLYGMRYILQAIECFDQAIKINPKKESAYRMKSYLLSMIGRSQDQIKCQEELIKINPKLDNYRSKALTLRDMSKVDEVIECCDEAIQLDPKDQFAYEMKAVFLKDLQLYDEAIYAYEQLFTLSPNSWDLIVIAECLHIQGRFDEANKKYDEAIQFKPDNTYHYQSKAKFLSKIGKLDEAIEILDKGIETNPNDLTIYSIKVEFLKGLGRQEDAIKCLEIGIKQNPGDIKFLLQQAQFLQQIQKYQEAIEYFDQAILLNPQDTTNYLDKASCLRYLDRYDDAIKCYDWAIQFNPHKDNLFMQKGELLKDIGRYNEAIQCFNTALQIDSNLSYCYVLKGQCLQYQGNYQEALNAYNSALKIDPNESCYFDYKGNCLMLLKQYGEAIKEFNESISIYNGNFLNFYNIAKCLQYLGKYDEAIEYYDKAIQLNSMGYYHQEKQNCLEEQKNCQKAKP</sequence>
<dbReference type="EMBL" id="CAJJDO010000004">
    <property type="protein sequence ID" value="CAD8136060.1"/>
    <property type="molecule type" value="Genomic_DNA"/>
</dbReference>
<accession>A0A8S1S9K5</accession>
<feature type="compositionally biased region" description="Basic and acidic residues" evidence="4">
    <location>
        <begin position="11"/>
        <end position="26"/>
    </location>
</feature>
<dbReference type="Pfam" id="PF13424">
    <property type="entry name" value="TPR_12"/>
    <property type="match status" value="1"/>
</dbReference>
<evidence type="ECO:0000256" key="3">
    <source>
        <dbReference type="PROSITE-ProRule" id="PRU00339"/>
    </source>
</evidence>
<feature type="repeat" description="TPR" evidence="3">
    <location>
        <begin position="880"/>
        <end position="913"/>
    </location>
</feature>
<feature type="repeat" description="TPR" evidence="3">
    <location>
        <begin position="710"/>
        <end position="743"/>
    </location>
</feature>
<evidence type="ECO:0000313" key="7">
    <source>
        <dbReference type="Proteomes" id="UP000689195"/>
    </source>
</evidence>
<proteinExistence type="predicted"/>
<keyword evidence="2 3" id="KW-0802">TPR repeat</keyword>
<evidence type="ECO:0000259" key="5">
    <source>
        <dbReference type="PROSITE" id="PS50011"/>
    </source>
</evidence>
<name>A0A8S1S9K5_9CILI</name>
<feature type="repeat" description="TPR" evidence="3">
    <location>
        <begin position="846"/>
        <end position="879"/>
    </location>
</feature>
<dbReference type="Proteomes" id="UP000689195">
    <property type="component" value="Unassembled WGS sequence"/>
</dbReference>
<dbReference type="SMART" id="SM00220">
    <property type="entry name" value="S_TKc"/>
    <property type="match status" value="1"/>
</dbReference>
<dbReference type="InterPro" id="IPR000719">
    <property type="entry name" value="Prot_kinase_dom"/>
</dbReference>
<keyword evidence="7" id="KW-1185">Reference proteome</keyword>
<organism evidence="6 7">
    <name type="scientific">Paramecium pentaurelia</name>
    <dbReference type="NCBI Taxonomy" id="43138"/>
    <lineage>
        <taxon>Eukaryota</taxon>
        <taxon>Sar</taxon>
        <taxon>Alveolata</taxon>
        <taxon>Ciliophora</taxon>
        <taxon>Intramacronucleata</taxon>
        <taxon>Oligohymenophorea</taxon>
        <taxon>Peniculida</taxon>
        <taxon>Parameciidae</taxon>
        <taxon>Paramecium</taxon>
    </lineage>
</organism>
<dbReference type="Pfam" id="PF00069">
    <property type="entry name" value="Pkinase"/>
    <property type="match status" value="1"/>
</dbReference>
<dbReference type="GO" id="GO:0005524">
    <property type="term" value="F:ATP binding"/>
    <property type="evidence" value="ECO:0007669"/>
    <property type="project" value="InterPro"/>
</dbReference>
<feature type="repeat" description="TPR" evidence="3">
    <location>
        <begin position="914"/>
        <end position="947"/>
    </location>
</feature>
<dbReference type="InterPro" id="IPR001245">
    <property type="entry name" value="Ser-Thr/Tyr_kinase_cat_dom"/>
</dbReference>
<dbReference type="PROSITE" id="PS50293">
    <property type="entry name" value="TPR_REGION"/>
    <property type="match status" value="2"/>
</dbReference>
<dbReference type="Pfam" id="PF00515">
    <property type="entry name" value="TPR_1"/>
    <property type="match status" value="1"/>
</dbReference>
<feature type="region of interest" description="Disordered" evidence="4">
    <location>
        <begin position="1"/>
        <end position="31"/>
    </location>
</feature>
<feature type="repeat" description="TPR" evidence="3">
    <location>
        <begin position="812"/>
        <end position="845"/>
    </location>
</feature>
<evidence type="ECO:0000256" key="2">
    <source>
        <dbReference type="ARBA" id="ARBA00022803"/>
    </source>
</evidence>
<keyword evidence="1" id="KW-0677">Repeat</keyword>
<feature type="repeat" description="TPR" evidence="3">
    <location>
        <begin position="982"/>
        <end position="1015"/>
    </location>
</feature>